<dbReference type="OMA" id="TRVKENC"/>
<evidence type="ECO:0000313" key="1">
    <source>
        <dbReference type="EMBL" id="EFN61803.1"/>
    </source>
</evidence>
<reference evidence="1 2" key="1">
    <citation type="journal article" date="2010" name="Science">
        <title>Genomic comparison of the ants Camponotus floridanus and Harpegnathos saltator.</title>
        <authorList>
            <person name="Bonasio R."/>
            <person name="Zhang G."/>
            <person name="Ye C."/>
            <person name="Mutti N.S."/>
            <person name="Fang X."/>
            <person name="Qin N."/>
            <person name="Donahue G."/>
            <person name="Yang P."/>
            <person name="Li Q."/>
            <person name="Li C."/>
            <person name="Zhang P."/>
            <person name="Huang Z."/>
            <person name="Berger S.L."/>
            <person name="Reinberg D."/>
            <person name="Wang J."/>
            <person name="Liebig J."/>
        </authorList>
    </citation>
    <scope>NUCLEOTIDE SEQUENCE [LARGE SCALE GENOMIC DNA]</scope>
    <source>
        <strain evidence="2">C129</strain>
    </source>
</reference>
<dbReference type="OrthoDB" id="7687729at2759"/>
<sequence>VEGLSSEIGRVFKNVGLNVVYNVPNKLNALIKRSKDRLLTNNMTEVVYKLDCKNCNKSYIGQTKRHVSTRVKENCNNIKVHESNFSVISKHKVEFNHNFDWSLPVILHNEKHVRKREIAKMFFINKSDNTINLQKDTENLNNIYI</sequence>
<keyword evidence="2" id="KW-1185">Reference proteome</keyword>
<dbReference type="EMBL" id="GL443610">
    <property type="protein sequence ID" value="EFN61803.1"/>
    <property type="molecule type" value="Genomic_DNA"/>
</dbReference>
<dbReference type="InterPro" id="IPR035901">
    <property type="entry name" value="GIY-YIG_endonuc_sf"/>
</dbReference>
<evidence type="ECO:0008006" key="3">
    <source>
        <dbReference type="Google" id="ProtNLM"/>
    </source>
</evidence>
<evidence type="ECO:0000313" key="2">
    <source>
        <dbReference type="Proteomes" id="UP000000311"/>
    </source>
</evidence>
<dbReference type="AlphaFoldDB" id="E2AXN6"/>
<proteinExistence type="predicted"/>
<feature type="non-terminal residue" evidence="1">
    <location>
        <position position="145"/>
    </location>
</feature>
<dbReference type="Proteomes" id="UP000000311">
    <property type="component" value="Unassembled WGS sequence"/>
</dbReference>
<name>E2AXN6_CAMFO</name>
<organism evidence="2">
    <name type="scientific">Camponotus floridanus</name>
    <name type="common">Florida carpenter ant</name>
    <dbReference type="NCBI Taxonomy" id="104421"/>
    <lineage>
        <taxon>Eukaryota</taxon>
        <taxon>Metazoa</taxon>
        <taxon>Ecdysozoa</taxon>
        <taxon>Arthropoda</taxon>
        <taxon>Hexapoda</taxon>
        <taxon>Insecta</taxon>
        <taxon>Pterygota</taxon>
        <taxon>Neoptera</taxon>
        <taxon>Endopterygota</taxon>
        <taxon>Hymenoptera</taxon>
        <taxon>Apocrita</taxon>
        <taxon>Aculeata</taxon>
        <taxon>Formicoidea</taxon>
        <taxon>Formicidae</taxon>
        <taxon>Formicinae</taxon>
        <taxon>Camponotus</taxon>
    </lineage>
</organism>
<dbReference type="Gene3D" id="3.40.1440.10">
    <property type="entry name" value="GIY-YIG endonuclease"/>
    <property type="match status" value="1"/>
</dbReference>
<protein>
    <recommendedName>
        <fullName evidence="3">GIY-YIG domain-containing protein</fullName>
    </recommendedName>
</protein>
<accession>E2AXN6</accession>
<gene>
    <name evidence="1" type="ORF">EAG_03302</name>
</gene>
<dbReference type="InParanoid" id="E2AXN6"/>
<feature type="non-terminal residue" evidence="1">
    <location>
        <position position="1"/>
    </location>
</feature>